<dbReference type="Proteomes" id="UP001148737">
    <property type="component" value="Unassembled WGS sequence"/>
</dbReference>
<evidence type="ECO:0000313" key="2">
    <source>
        <dbReference type="Proteomes" id="UP001148737"/>
    </source>
</evidence>
<keyword evidence="2" id="KW-1185">Reference proteome</keyword>
<dbReference type="EMBL" id="JANAKD010001963">
    <property type="protein sequence ID" value="KAJ3475424.1"/>
    <property type="molecule type" value="Genomic_DNA"/>
</dbReference>
<comment type="caution">
    <text evidence="1">The sequence shown here is derived from an EMBL/GenBank/DDBJ whole genome shotgun (WGS) entry which is preliminary data.</text>
</comment>
<organism evidence="1 2">
    <name type="scientific">Lecanicillium saksenae</name>
    <dbReference type="NCBI Taxonomy" id="468837"/>
    <lineage>
        <taxon>Eukaryota</taxon>
        <taxon>Fungi</taxon>
        <taxon>Dikarya</taxon>
        <taxon>Ascomycota</taxon>
        <taxon>Pezizomycotina</taxon>
        <taxon>Sordariomycetes</taxon>
        <taxon>Hypocreomycetidae</taxon>
        <taxon>Hypocreales</taxon>
        <taxon>Cordycipitaceae</taxon>
        <taxon>Lecanicillium</taxon>
    </lineage>
</organism>
<protein>
    <submittedName>
        <fullName evidence="1">Uncharacterized protein</fullName>
    </submittedName>
</protein>
<name>A0ACC1QFZ3_9HYPO</name>
<accession>A0ACC1QFZ3</accession>
<proteinExistence type="predicted"/>
<evidence type="ECO:0000313" key="1">
    <source>
        <dbReference type="EMBL" id="KAJ3475424.1"/>
    </source>
</evidence>
<reference evidence="1" key="1">
    <citation type="submission" date="2022-07" db="EMBL/GenBank/DDBJ databases">
        <title>Genome Sequence of Lecanicillium saksenae.</title>
        <authorList>
            <person name="Buettner E."/>
        </authorList>
    </citation>
    <scope>NUCLEOTIDE SEQUENCE</scope>
    <source>
        <strain evidence="1">VT-O1</strain>
    </source>
</reference>
<sequence length="240" mass="26232">MISLRNGLNDSSSYPQRSSDRFPTHFSEPQLVDPGSLDPDCYTVAFPRAWKLALYSLGIPGELPQAPPQQPTSAIASTALNKKTRKRAVSQRVKETQGRHRRNDTPNEHSAAPSMSLDDHPNPLAESGVTMRSDSEQYSPGDELSTSPASTSSSPVIVYRPPTVWSLLRGTAINLLLPFINGMMLGFGELFAHEAAFRLGWGGTKVFPLSRRRVHPLGPGVEAREKRQPGVGLDDFASLE</sequence>
<gene>
    <name evidence="1" type="ORF">NLG97_g9464</name>
</gene>